<dbReference type="OrthoDB" id="3348156at2"/>
<keyword evidence="3" id="KW-0808">Transferase</keyword>
<evidence type="ECO:0000256" key="4">
    <source>
        <dbReference type="ARBA" id="ARBA00022692"/>
    </source>
</evidence>
<evidence type="ECO:0000256" key="7">
    <source>
        <dbReference type="ARBA" id="ARBA00024033"/>
    </source>
</evidence>
<keyword evidence="6 8" id="KW-0472">Membrane</keyword>
<keyword evidence="5 8" id="KW-1133">Transmembrane helix</keyword>
<keyword evidence="2" id="KW-1003">Cell membrane</keyword>
<evidence type="ECO:0000256" key="3">
    <source>
        <dbReference type="ARBA" id="ARBA00022679"/>
    </source>
</evidence>
<feature type="transmembrane region" description="Helical" evidence="8">
    <location>
        <begin position="300"/>
        <end position="318"/>
    </location>
</feature>
<comment type="similarity">
    <text evidence="7">Belongs to the glycosyltransferase 87 family.</text>
</comment>
<evidence type="ECO:0000313" key="9">
    <source>
        <dbReference type="EMBL" id="TGX41383.1"/>
    </source>
</evidence>
<evidence type="ECO:0000256" key="5">
    <source>
        <dbReference type="ARBA" id="ARBA00022989"/>
    </source>
</evidence>
<dbReference type="Proteomes" id="UP000309848">
    <property type="component" value="Unassembled WGS sequence"/>
</dbReference>
<evidence type="ECO:0000256" key="6">
    <source>
        <dbReference type="ARBA" id="ARBA00023136"/>
    </source>
</evidence>
<name>A0A4S1WFK1_9SPHN</name>
<dbReference type="RefSeq" id="WP_135985286.1">
    <property type="nucleotide sequence ID" value="NZ_JAASQM010000003.1"/>
</dbReference>
<feature type="transmembrane region" description="Helical" evidence="8">
    <location>
        <begin position="338"/>
        <end position="358"/>
    </location>
</feature>
<dbReference type="Pfam" id="PF09594">
    <property type="entry name" value="GT87"/>
    <property type="match status" value="1"/>
</dbReference>
<evidence type="ECO:0000256" key="8">
    <source>
        <dbReference type="SAM" id="Phobius"/>
    </source>
</evidence>
<keyword evidence="10" id="KW-1185">Reference proteome</keyword>
<feature type="transmembrane region" description="Helical" evidence="8">
    <location>
        <begin position="102"/>
        <end position="124"/>
    </location>
</feature>
<feature type="transmembrane region" description="Helical" evidence="8">
    <location>
        <begin position="370"/>
        <end position="389"/>
    </location>
</feature>
<dbReference type="GO" id="GO:0005886">
    <property type="term" value="C:plasma membrane"/>
    <property type="evidence" value="ECO:0007669"/>
    <property type="project" value="UniProtKB-SubCell"/>
</dbReference>
<sequence>MAWVLPQDLNWRRTALWLALTLSIGAGWLFKGHCVPGGWNDGEQYSSGCYNDVMPFWHAREVADGKIPYFGTRMEYPVLTGAQIGVEGAATRLLFGRRAHDFNFLGVVLVVNGLIAGLVLRMFLASGMPPRRLWTWALAPPLILYIGHNWDIAAVALAVAALLLARDGRLVPAAALAALGTAAKLFPILALPLFGLGALFGDDRPWPQRLLRATALSAAAIGAWAMVNLPVAWFAFDNWSEFYRFSQERPGTVAATWSVLADRGWWDTWIEDRNLYAAIAFLLGFVLIIGFGWRRHRGHLWVLFTPALAWFMLTNKVYSPQFDLWLYPLLLLTMPRLWPLALFVLGDVAAYFAEFWWLGGLDHRWPAATLTHVAIAAGFRALVLVWIIAECTLRDPPGWLVRRPD</sequence>
<protein>
    <submittedName>
        <fullName evidence="9">DUF2029 domain-containing protein</fullName>
    </submittedName>
</protein>
<reference evidence="9 10" key="1">
    <citation type="submission" date="2019-04" db="EMBL/GenBank/DDBJ databases">
        <title>Sphingomonas psychrotolerans sp. nov., isolated from soil in the Tianshan Mountains, Xinjiang, China.</title>
        <authorList>
            <person name="Luo Y."/>
            <person name="Sheng H."/>
        </authorList>
    </citation>
    <scope>NUCLEOTIDE SEQUENCE [LARGE SCALE GENOMIC DNA]</scope>
    <source>
        <strain evidence="9 10">KIS18-15</strain>
    </source>
</reference>
<dbReference type="EMBL" id="SRXU01000005">
    <property type="protein sequence ID" value="TGX41383.1"/>
    <property type="molecule type" value="Genomic_DNA"/>
</dbReference>
<evidence type="ECO:0000256" key="2">
    <source>
        <dbReference type="ARBA" id="ARBA00022475"/>
    </source>
</evidence>
<comment type="caution">
    <text evidence="9">The sequence shown here is derived from an EMBL/GenBank/DDBJ whole genome shotgun (WGS) entry which is preliminary data.</text>
</comment>
<dbReference type="InterPro" id="IPR018584">
    <property type="entry name" value="GT87"/>
</dbReference>
<comment type="subcellular location">
    <subcellularLocation>
        <location evidence="1">Cell membrane</location>
        <topology evidence="1">Multi-pass membrane protein</topology>
    </subcellularLocation>
</comment>
<feature type="transmembrane region" description="Helical" evidence="8">
    <location>
        <begin position="275"/>
        <end position="293"/>
    </location>
</feature>
<feature type="transmembrane region" description="Helical" evidence="8">
    <location>
        <begin position="170"/>
        <end position="201"/>
    </location>
</feature>
<accession>A0A4S1WFK1</accession>
<proteinExistence type="inferred from homology"/>
<organism evidence="9 10">
    <name type="scientific">Sphingomonas naasensis</name>
    <dbReference type="NCBI Taxonomy" id="1344951"/>
    <lineage>
        <taxon>Bacteria</taxon>
        <taxon>Pseudomonadati</taxon>
        <taxon>Pseudomonadota</taxon>
        <taxon>Alphaproteobacteria</taxon>
        <taxon>Sphingomonadales</taxon>
        <taxon>Sphingomonadaceae</taxon>
        <taxon>Sphingomonas</taxon>
    </lineage>
</organism>
<evidence type="ECO:0000256" key="1">
    <source>
        <dbReference type="ARBA" id="ARBA00004651"/>
    </source>
</evidence>
<gene>
    <name evidence="9" type="ORF">E5A74_12140</name>
</gene>
<feature type="transmembrane region" description="Helical" evidence="8">
    <location>
        <begin position="213"/>
        <end position="236"/>
    </location>
</feature>
<keyword evidence="4 8" id="KW-0812">Transmembrane</keyword>
<dbReference type="GO" id="GO:0016758">
    <property type="term" value="F:hexosyltransferase activity"/>
    <property type="evidence" value="ECO:0007669"/>
    <property type="project" value="InterPro"/>
</dbReference>
<evidence type="ECO:0000313" key="10">
    <source>
        <dbReference type="Proteomes" id="UP000309848"/>
    </source>
</evidence>
<dbReference type="AlphaFoldDB" id="A0A4S1WFK1"/>
<feature type="transmembrane region" description="Helical" evidence="8">
    <location>
        <begin position="136"/>
        <end position="164"/>
    </location>
</feature>